<dbReference type="InterPro" id="IPR011604">
    <property type="entry name" value="PDDEXK-like_dom_sf"/>
</dbReference>
<dbReference type="GO" id="GO:0006281">
    <property type="term" value="P:DNA repair"/>
    <property type="evidence" value="ECO:0007669"/>
    <property type="project" value="UniProtKB-ARBA"/>
</dbReference>
<gene>
    <name evidence="3" type="ORF">PV327_011221</name>
</gene>
<feature type="non-terminal residue" evidence="3">
    <location>
        <position position="1"/>
    </location>
</feature>
<dbReference type="AlphaFoldDB" id="A0AA39FKW3"/>
<dbReference type="Pfam" id="PF09588">
    <property type="entry name" value="YqaJ"/>
    <property type="match status" value="1"/>
</dbReference>
<evidence type="ECO:0000313" key="4">
    <source>
        <dbReference type="Proteomes" id="UP001168972"/>
    </source>
</evidence>
<keyword evidence="1" id="KW-0863">Zinc-finger</keyword>
<evidence type="ECO:0000256" key="1">
    <source>
        <dbReference type="PROSITE-ProRule" id="PRU00325"/>
    </source>
</evidence>
<sequence>MTEGLQIINSSMIIECSATHKAVDRVDLYALILQTSSLTHDPHVVTGILTITSSNNSNNDEEDIYNIEINTMNCSCIAGKSCSCKHIVATLLFCNRFDVAGLKLLSCTEIECLWKKQKEPVLEQFQALPTKTFCCNLQERLPDLSDTIERMCRMSTRERLRNQLSPNNTSNVIQQKDFTPEIVKNVCDSTLSTNILNNSTMELKDCCKKVYNKYVMCDNISQTAIETNGYHGVKFEPIARELYSTQTNACVQDCGLLVCPSETWLAYSPDGVVIKDGELFRLLEIKCPYDLTDVDIQSLKFK</sequence>
<name>A0AA39FKW3_MICHY</name>
<keyword evidence="1" id="KW-0479">Metal-binding</keyword>
<dbReference type="PROSITE" id="PS50966">
    <property type="entry name" value="ZF_SWIM"/>
    <property type="match status" value="1"/>
</dbReference>
<dbReference type="InterPro" id="IPR019080">
    <property type="entry name" value="YqaJ_viral_recombinase"/>
</dbReference>
<dbReference type="GO" id="GO:0008270">
    <property type="term" value="F:zinc ion binding"/>
    <property type="evidence" value="ECO:0007669"/>
    <property type="project" value="UniProtKB-KW"/>
</dbReference>
<dbReference type="SUPFAM" id="SSF52980">
    <property type="entry name" value="Restriction endonuclease-like"/>
    <property type="match status" value="1"/>
</dbReference>
<keyword evidence="4" id="KW-1185">Reference proteome</keyword>
<dbReference type="PANTHER" id="PTHR46609:SF8">
    <property type="entry name" value="YQAJ VIRAL RECOMBINASE DOMAIN-CONTAINING PROTEIN"/>
    <property type="match status" value="1"/>
</dbReference>
<feature type="domain" description="SWIM-type" evidence="2">
    <location>
        <begin position="65"/>
        <end position="95"/>
    </location>
</feature>
<reference evidence="3" key="1">
    <citation type="journal article" date="2023" name="bioRxiv">
        <title>Scaffold-level genome assemblies of two parasitoid biocontrol wasps reveal the parthenogenesis mechanism and an associated novel virus.</title>
        <authorList>
            <person name="Inwood S."/>
            <person name="Skelly J."/>
            <person name="Guhlin J."/>
            <person name="Harrop T."/>
            <person name="Goldson S."/>
            <person name="Dearden P."/>
        </authorList>
    </citation>
    <scope>NUCLEOTIDE SEQUENCE</scope>
    <source>
        <strain evidence="3">Lincoln</strain>
        <tissue evidence="3">Whole body</tissue>
    </source>
</reference>
<reference evidence="3" key="2">
    <citation type="submission" date="2023-03" db="EMBL/GenBank/DDBJ databases">
        <authorList>
            <person name="Inwood S.N."/>
            <person name="Skelly J.G."/>
            <person name="Guhlin J."/>
            <person name="Harrop T.W.R."/>
            <person name="Goldson S.G."/>
            <person name="Dearden P.K."/>
        </authorList>
    </citation>
    <scope>NUCLEOTIDE SEQUENCE</scope>
    <source>
        <strain evidence="3">Lincoln</strain>
        <tissue evidence="3">Whole body</tissue>
    </source>
</reference>
<accession>A0AA39FKW3</accession>
<keyword evidence="1" id="KW-0862">Zinc</keyword>
<comment type="caution">
    <text evidence="3">The sequence shown here is derived from an EMBL/GenBank/DDBJ whole genome shotgun (WGS) entry which is preliminary data.</text>
</comment>
<dbReference type="InterPro" id="IPR051703">
    <property type="entry name" value="NF-kappa-B_Signaling_Reg"/>
</dbReference>
<dbReference type="PANTHER" id="PTHR46609">
    <property type="entry name" value="EXONUCLEASE, PHAGE-TYPE/RECB, C-TERMINAL DOMAIN-CONTAINING PROTEIN"/>
    <property type="match status" value="1"/>
</dbReference>
<evidence type="ECO:0000313" key="3">
    <source>
        <dbReference type="EMBL" id="KAK0171487.1"/>
    </source>
</evidence>
<dbReference type="Gene3D" id="3.90.320.10">
    <property type="match status" value="1"/>
</dbReference>
<protein>
    <recommendedName>
        <fullName evidence="2">SWIM-type domain-containing protein</fullName>
    </recommendedName>
</protein>
<dbReference type="InterPro" id="IPR007527">
    <property type="entry name" value="Znf_SWIM"/>
</dbReference>
<dbReference type="Proteomes" id="UP001168972">
    <property type="component" value="Unassembled WGS sequence"/>
</dbReference>
<dbReference type="InterPro" id="IPR011335">
    <property type="entry name" value="Restrct_endonuc-II-like"/>
</dbReference>
<organism evidence="3 4">
    <name type="scientific">Microctonus hyperodae</name>
    <name type="common">Parasitoid wasp</name>
    <dbReference type="NCBI Taxonomy" id="165561"/>
    <lineage>
        <taxon>Eukaryota</taxon>
        <taxon>Metazoa</taxon>
        <taxon>Ecdysozoa</taxon>
        <taxon>Arthropoda</taxon>
        <taxon>Hexapoda</taxon>
        <taxon>Insecta</taxon>
        <taxon>Pterygota</taxon>
        <taxon>Neoptera</taxon>
        <taxon>Endopterygota</taxon>
        <taxon>Hymenoptera</taxon>
        <taxon>Apocrita</taxon>
        <taxon>Ichneumonoidea</taxon>
        <taxon>Braconidae</taxon>
        <taxon>Euphorinae</taxon>
        <taxon>Microctonus</taxon>
    </lineage>
</organism>
<evidence type="ECO:0000259" key="2">
    <source>
        <dbReference type="PROSITE" id="PS50966"/>
    </source>
</evidence>
<proteinExistence type="predicted"/>
<dbReference type="EMBL" id="JAQQBR010000207">
    <property type="protein sequence ID" value="KAK0171487.1"/>
    <property type="molecule type" value="Genomic_DNA"/>
</dbReference>